<keyword evidence="1" id="KW-0472">Membrane</keyword>
<gene>
    <name evidence="2" type="ORF">D5071_15775</name>
</gene>
<protein>
    <submittedName>
        <fullName evidence="2">EamA-like transporter family protein</fullName>
    </submittedName>
</protein>
<keyword evidence="1" id="KW-1133">Transmembrane helix</keyword>
<dbReference type="RefSeq" id="WP_119874359.1">
    <property type="nucleotide sequence ID" value="NZ_QZDH01000041.1"/>
</dbReference>
<feature type="transmembrane region" description="Helical" evidence="1">
    <location>
        <begin position="69"/>
        <end position="90"/>
    </location>
</feature>
<feature type="transmembrane region" description="Helical" evidence="1">
    <location>
        <begin position="96"/>
        <end position="115"/>
    </location>
</feature>
<dbReference type="InterPro" id="IPR006750">
    <property type="entry name" value="YdcZ"/>
</dbReference>
<evidence type="ECO:0000256" key="1">
    <source>
        <dbReference type="SAM" id="Phobius"/>
    </source>
</evidence>
<feature type="transmembrane region" description="Helical" evidence="1">
    <location>
        <begin position="127"/>
        <end position="149"/>
    </location>
</feature>
<dbReference type="EMBL" id="QZDH01000041">
    <property type="protein sequence ID" value="RJL49800.1"/>
    <property type="molecule type" value="Genomic_DNA"/>
</dbReference>
<feature type="transmembrane region" description="Helical" evidence="1">
    <location>
        <begin position="36"/>
        <end position="57"/>
    </location>
</feature>
<evidence type="ECO:0000313" key="2">
    <source>
        <dbReference type="EMBL" id="RJL49800.1"/>
    </source>
</evidence>
<name>A0A419ATI2_PECCA</name>
<dbReference type="GO" id="GO:0005886">
    <property type="term" value="C:plasma membrane"/>
    <property type="evidence" value="ECO:0007669"/>
    <property type="project" value="TreeGrafter"/>
</dbReference>
<dbReference type="Pfam" id="PF04657">
    <property type="entry name" value="DMT_YdcZ"/>
    <property type="match status" value="1"/>
</dbReference>
<accession>A0A419ATI2</accession>
<dbReference type="AlphaFoldDB" id="A0A419ATI2"/>
<reference evidence="2 3" key="1">
    <citation type="submission" date="2018-09" db="EMBL/GenBank/DDBJ databases">
        <title>Phylogenetic diversity of Pectobacterium and Dickeya strains causing blackleg disease of potato in Morocco.</title>
        <authorList>
            <person name="Oulghazi S."/>
            <person name="Moumni M."/>
            <person name="Faure D."/>
        </authorList>
    </citation>
    <scope>NUCLEOTIDE SEQUENCE [LARGE SCALE GENOMIC DNA]</scope>
    <source>
        <strain evidence="2 3">S1.15.11.2D</strain>
    </source>
</reference>
<dbReference type="PANTHER" id="PTHR34821">
    <property type="entry name" value="INNER MEMBRANE PROTEIN YDCZ"/>
    <property type="match status" value="1"/>
</dbReference>
<organism evidence="2 3">
    <name type="scientific">Pectobacterium carotovorum</name>
    <name type="common">Erwinia carotovora</name>
    <dbReference type="NCBI Taxonomy" id="554"/>
    <lineage>
        <taxon>Bacteria</taxon>
        <taxon>Pseudomonadati</taxon>
        <taxon>Pseudomonadota</taxon>
        <taxon>Gammaproteobacteria</taxon>
        <taxon>Enterobacterales</taxon>
        <taxon>Pectobacteriaceae</taxon>
        <taxon>Pectobacterium</taxon>
    </lineage>
</organism>
<dbReference type="PANTHER" id="PTHR34821:SF2">
    <property type="entry name" value="INNER MEMBRANE PROTEIN YDCZ"/>
    <property type="match status" value="1"/>
</dbReference>
<proteinExistence type="predicted"/>
<evidence type="ECO:0000313" key="3">
    <source>
        <dbReference type="Proteomes" id="UP000283655"/>
    </source>
</evidence>
<dbReference type="Proteomes" id="UP000283655">
    <property type="component" value="Unassembled WGS sequence"/>
</dbReference>
<sequence>MSFIYCFLAVSVGIAIAAQSAVNNQLKSILGGSTMLAALISFIVGTLCLFCLCAASGERLSQLIQLRHCNIGLLSGGLLGAFFVFGTTFLAPRLGIAAMISLVIFGQISMSLLLDKFGLLGLPIREIAPIRLVGVLLVLAGVLCVNIKVS</sequence>
<keyword evidence="1" id="KW-0812">Transmembrane</keyword>
<comment type="caution">
    <text evidence="2">The sequence shown here is derived from an EMBL/GenBank/DDBJ whole genome shotgun (WGS) entry which is preliminary data.</text>
</comment>